<evidence type="ECO:0000313" key="3">
    <source>
        <dbReference type="Proteomes" id="UP000238176"/>
    </source>
</evidence>
<sequence>MLPACPCTSCGAPLAVAPGATVLACDACGTSLHGRPAAKRLVDPDWAALPPKVKASYADDTPERITVPDAVVPFRIERATARRLLRERAARRWLAPRAFRRVDESPSFRAAYLPHWVWGAWTRSRYRAARGDYQWSQAGRAGASRGSRVRGVRWSPAAGTVDRAFSDVSVPATVRVDARMLEDLARDWTLADATAFDPGLLEGRWVQRYDLEPEVGLELAKARMAAAIEREVRALVGGDAQHVPVIETAYAGLGYRLVLLPVWLASYPHRGRRRMVAVHGETGRVVADRPWSGMKLGIVFALATAVAGVILYSLL</sequence>
<keyword evidence="3" id="KW-1185">Reference proteome</keyword>
<evidence type="ECO:0000313" key="2">
    <source>
        <dbReference type="EMBL" id="PRY59128.1"/>
    </source>
</evidence>
<keyword evidence="1" id="KW-0472">Membrane</keyword>
<dbReference type="OrthoDB" id="3182597at2"/>
<proteinExistence type="predicted"/>
<evidence type="ECO:0000256" key="1">
    <source>
        <dbReference type="SAM" id="Phobius"/>
    </source>
</evidence>
<keyword evidence="1" id="KW-0812">Transmembrane</keyword>
<accession>A0A2T0UMN2</accession>
<keyword evidence="1" id="KW-1133">Transmembrane helix</keyword>
<comment type="caution">
    <text evidence="2">The sequence shown here is derived from an EMBL/GenBank/DDBJ whole genome shotgun (WGS) entry which is preliminary data.</text>
</comment>
<dbReference type="RefSeq" id="WP_106364222.1">
    <property type="nucleotide sequence ID" value="NZ_PVTJ01000004.1"/>
</dbReference>
<protein>
    <submittedName>
        <fullName evidence="2">Uncharacterized protein</fullName>
    </submittedName>
</protein>
<dbReference type="AlphaFoldDB" id="A0A2T0UMN2"/>
<dbReference type="Proteomes" id="UP000238176">
    <property type="component" value="Unassembled WGS sequence"/>
</dbReference>
<reference evidence="2 3" key="1">
    <citation type="submission" date="2018-03" db="EMBL/GenBank/DDBJ databases">
        <title>Genomic Encyclopedia of Type Strains, Phase III (KMG-III): the genomes of soil and plant-associated and newly described type strains.</title>
        <authorList>
            <person name="Whitman W."/>
        </authorList>
    </citation>
    <scope>NUCLEOTIDE SEQUENCE [LARGE SCALE GENOMIC DNA]</scope>
    <source>
        <strain evidence="2 3">CGMCC 4.7067</strain>
    </source>
</reference>
<organism evidence="2 3">
    <name type="scientific">Glycomyces artemisiae</name>
    <dbReference type="NCBI Taxonomy" id="1076443"/>
    <lineage>
        <taxon>Bacteria</taxon>
        <taxon>Bacillati</taxon>
        <taxon>Actinomycetota</taxon>
        <taxon>Actinomycetes</taxon>
        <taxon>Glycomycetales</taxon>
        <taxon>Glycomycetaceae</taxon>
        <taxon>Glycomyces</taxon>
    </lineage>
</organism>
<feature type="transmembrane region" description="Helical" evidence="1">
    <location>
        <begin position="296"/>
        <end position="314"/>
    </location>
</feature>
<name>A0A2T0UMN2_9ACTN</name>
<gene>
    <name evidence="2" type="ORF">B0I28_104285</name>
</gene>
<dbReference type="EMBL" id="PVTJ01000004">
    <property type="protein sequence ID" value="PRY59128.1"/>
    <property type="molecule type" value="Genomic_DNA"/>
</dbReference>